<keyword evidence="3" id="KW-1003">Cell membrane</keyword>
<dbReference type="GO" id="GO:0140359">
    <property type="term" value="F:ABC-type transporter activity"/>
    <property type="evidence" value="ECO:0007669"/>
    <property type="project" value="InterPro"/>
</dbReference>
<evidence type="ECO:0000256" key="2">
    <source>
        <dbReference type="ARBA" id="ARBA00022448"/>
    </source>
</evidence>
<dbReference type="InterPro" id="IPR003593">
    <property type="entry name" value="AAA+_ATPase"/>
</dbReference>
<comment type="subcellular location">
    <subcellularLocation>
        <location evidence="1">Cell membrane</location>
        <topology evidence="1">Multi-pass membrane protein</topology>
    </subcellularLocation>
</comment>
<dbReference type="InterPro" id="IPR027417">
    <property type="entry name" value="P-loop_NTPase"/>
</dbReference>
<dbReference type="Pfam" id="PF24357">
    <property type="entry name" value="TMD0_ABC"/>
    <property type="match status" value="1"/>
</dbReference>
<gene>
    <name evidence="13" type="ORF">LMH87_011646</name>
</gene>
<feature type="compositionally biased region" description="Basic and acidic residues" evidence="9">
    <location>
        <begin position="844"/>
        <end position="855"/>
    </location>
</feature>
<dbReference type="PROSITE" id="PS50893">
    <property type="entry name" value="ABC_TRANSPORTER_2"/>
    <property type="match status" value="2"/>
</dbReference>
<evidence type="ECO:0000256" key="1">
    <source>
        <dbReference type="ARBA" id="ARBA00004651"/>
    </source>
</evidence>
<reference evidence="13" key="1">
    <citation type="journal article" date="2023" name="Access Microbiol">
        <title>De-novo genome assembly for Akanthomyces muscarius, a biocontrol agent of insect agricultural pests.</title>
        <authorList>
            <person name="Erdos Z."/>
            <person name="Studholme D.J."/>
            <person name="Raymond B."/>
            <person name="Sharma M."/>
        </authorList>
    </citation>
    <scope>NUCLEOTIDE SEQUENCE</scope>
    <source>
        <strain evidence="13">Ve6</strain>
    </source>
</reference>
<feature type="region of interest" description="Disordered" evidence="9">
    <location>
        <begin position="831"/>
        <end position="855"/>
    </location>
</feature>
<evidence type="ECO:0000256" key="5">
    <source>
        <dbReference type="ARBA" id="ARBA00022741"/>
    </source>
</evidence>
<evidence type="ECO:0000313" key="13">
    <source>
        <dbReference type="EMBL" id="KAJ4150919.1"/>
    </source>
</evidence>
<dbReference type="GO" id="GO:0016887">
    <property type="term" value="F:ATP hydrolysis activity"/>
    <property type="evidence" value="ECO:0007669"/>
    <property type="project" value="InterPro"/>
</dbReference>
<dbReference type="InterPro" id="IPR036640">
    <property type="entry name" value="ABC1_TM_sf"/>
</dbReference>
<keyword evidence="5" id="KW-0547">Nucleotide-binding</keyword>
<comment type="caution">
    <text evidence="13">The sequence shown here is derived from an EMBL/GenBank/DDBJ whole genome shotgun (WGS) entry which is preliminary data.</text>
</comment>
<keyword evidence="14" id="KW-1185">Reference proteome</keyword>
<dbReference type="EMBL" id="JAJHUN010000009">
    <property type="protein sequence ID" value="KAJ4150919.1"/>
    <property type="molecule type" value="Genomic_DNA"/>
</dbReference>
<feature type="transmembrane region" description="Helical" evidence="10">
    <location>
        <begin position="487"/>
        <end position="509"/>
    </location>
</feature>
<feature type="transmembrane region" description="Helical" evidence="10">
    <location>
        <begin position="125"/>
        <end position="144"/>
    </location>
</feature>
<keyword evidence="8 10" id="KW-0472">Membrane</keyword>
<feature type="transmembrane region" description="Helical" evidence="10">
    <location>
        <begin position="394"/>
        <end position="419"/>
    </location>
</feature>
<evidence type="ECO:0000256" key="7">
    <source>
        <dbReference type="ARBA" id="ARBA00022989"/>
    </source>
</evidence>
<dbReference type="PROSITE" id="PS50929">
    <property type="entry name" value="ABC_TM1F"/>
    <property type="match status" value="2"/>
</dbReference>
<feature type="domain" description="ABC transmembrane type-1" evidence="12">
    <location>
        <begin position="887"/>
        <end position="1161"/>
    </location>
</feature>
<dbReference type="SMART" id="SM00382">
    <property type="entry name" value="AAA"/>
    <property type="match status" value="2"/>
</dbReference>
<dbReference type="CDD" id="cd18580">
    <property type="entry name" value="ABC_6TM_ABCC_D2"/>
    <property type="match status" value="1"/>
</dbReference>
<feature type="transmembrane region" description="Helical" evidence="10">
    <location>
        <begin position="918"/>
        <end position="937"/>
    </location>
</feature>
<dbReference type="Gene3D" id="1.20.1560.10">
    <property type="entry name" value="ABC transporter type 1, transmembrane domain"/>
    <property type="match status" value="2"/>
</dbReference>
<dbReference type="InterPro" id="IPR050173">
    <property type="entry name" value="ABC_transporter_C-like"/>
</dbReference>
<dbReference type="RefSeq" id="XP_056052633.1">
    <property type="nucleotide sequence ID" value="XM_056200821.1"/>
</dbReference>
<dbReference type="PANTHER" id="PTHR24223">
    <property type="entry name" value="ATP-BINDING CASSETTE SUB-FAMILY C"/>
    <property type="match status" value="1"/>
</dbReference>
<dbReference type="InterPro" id="IPR011527">
    <property type="entry name" value="ABC1_TM_dom"/>
</dbReference>
<organism evidence="13 14">
    <name type="scientific">Akanthomyces muscarius</name>
    <name type="common">Entomopathogenic fungus</name>
    <name type="synonym">Lecanicillium muscarium</name>
    <dbReference type="NCBI Taxonomy" id="2231603"/>
    <lineage>
        <taxon>Eukaryota</taxon>
        <taxon>Fungi</taxon>
        <taxon>Dikarya</taxon>
        <taxon>Ascomycota</taxon>
        <taxon>Pezizomycotina</taxon>
        <taxon>Sordariomycetes</taxon>
        <taxon>Hypocreomycetidae</taxon>
        <taxon>Hypocreales</taxon>
        <taxon>Cordycipitaceae</taxon>
        <taxon>Akanthomyces</taxon>
    </lineage>
</organism>
<evidence type="ECO:0000256" key="6">
    <source>
        <dbReference type="ARBA" id="ARBA00022840"/>
    </source>
</evidence>
<dbReference type="InterPro" id="IPR056227">
    <property type="entry name" value="TMD0_ABC"/>
</dbReference>
<dbReference type="Proteomes" id="UP001144673">
    <property type="component" value="Chromosome 4"/>
</dbReference>
<keyword evidence="7 10" id="KW-1133">Transmembrane helix</keyword>
<feature type="domain" description="ABC transmembrane type-1" evidence="12">
    <location>
        <begin position="273"/>
        <end position="546"/>
    </location>
</feature>
<feature type="transmembrane region" description="Helical" evidence="10">
    <location>
        <begin position="876"/>
        <end position="898"/>
    </location>
</feature>
<dbReference type="Pfam" id="PF00664">
    <property type="entry name" value="ABC_membrane"/>
    <property type="match status" value="2"/>
</dbReference>
<dbReference type="KEGG" id="amus:LMH87_011646"/>
<dbReference type="SUPFAM" id="SSF90123">
    <property type="entry name" value="ABC transporter transmembrane region"/>
    <property type="match status" value="2"/>
</dbReference>
<dbReference type="InterPro" id="IPR003439">
    <property type="entry name" value="ABC_transporter-like_ATP-bd"/>
</dbReference>
<feature type="transmembrane region" description="Helical" evidence="10">
    <location>
        <begin position="1020"/>
        <end position="1040"/>
    </location>
</feature>
<evidence type="ECO:0000256" key="8">
    <source>
        <dbReference type="ARBA" id="ARBA00023136"/>
    </source>
</evidence>
<feature type="transmembrane region" description="Helical" evidence="10">
    <location>
        <begin position="150"/>
        <end position="169"/>
    </location>
</feature>
<evidence type="ECO:0000256" key="10">
    <source>
        <dbReference type="SAM" id="Phobius"/>
    </source>
</evidence>
<feature type="domain" description="ABC transporter" evidence="11">
    <location>
        <begin position="599"/>
        <end position="826"/>
    </location>
</feature>
<keyword evidence="6" id="KW-0067">ATP-binding</keyword>
<protein>
    <recommendedName>
        <fullName evidence="15">ABC transporter</fullName>
    </recommendedName>
</protein>
<keyword evidence="2" id="KW-0813">Transport</keyword>
<evidence type="ECO:0000256" key="3">
    <source>
        <dbReference type="ARBA" id="ARBA00022475"/>
    </source>
</evidence>
<dbReference type="Gene3D" id="3.40.50.300">
    <property type="entry name" value="P-loop containing nucleotide triphosphate hydrolases"/>
    <property type="match status" value="2"/>
</dbReference>
<dbReference type="Pfam" id="PF00005">
    <property type="entry name" value="ABC_tran"/>
    <property type="match status" value="2"/>
</dbReference>
<evidence type="ECO:0000259" key="11">
    <source>
        <dbReference type="PROSITE" id="PS50893"/>
    </source>
</evidence>
<feature type="transmembrane region" description="Helical" evidence="10">
    <location>
        <begin position="92"/>
        <end position="113"/>
    </location>
</feature>
<dbReference type="GO" id="GO:0005886">
    <property type="term" value="C:plasma membrane"/>
    <property type="evidence" value="ECO:0007669"/>
    <property type="project" value="UniProtKB-SubCell"/>
</dbReference>
<evidence type="ECO:0000259" key="12">
    <source>
        <dbReference type="PROSITE" id="PS50929"/>
    </source>
</evidence>
<feature type="domain" description="ABC transporter" evidence="11">
    <location>
        <begin position="1198"/>
        <end position="1432"/>
    </location>
</feature>
<evidence type="ECO:0000313" key="14">
    <source>
        <dbReference type="Proteomes" id="UP001144673"/>
    </source>
</evidence>
<accession>A0A9W8UKZ6</accession>
<evidence type="ECO:0000256" key="9">
    <source>
        <dbReference type="SAM" id="MobiDB-lite"/>
    </source>
</evidence>
<name>A0A9W8UKZ6_AKAMU</name>
<proteinExistence type="predicted"/>
<feature type="transmembrane region" description="Helical" evidence="10">
    <location>
        <begin position="1104"/>
        <end position="1127"/>
    </location>
</feature>
<dbReference type="GeneID" id="80898805"/>
<dbReference type="InterPro" id="IPR044726">
    <property type="entry name" value="ABCC_6TM_D2"/>
</dbReference>
<dbReference type="SUPFAM" id="SSF52540">
    <property type="entry name" value="P-loop containing nucleoside triphosphate hydrolases"/>
    <property type="match status" value="2"/>
</dbReference>
<dbReference type="PANTHER" id="PTHR24223:SF399">
    <property type="entry name" value="ABC TRANSPORTER ATNG"/>
    <property type="match status" value="1"/>
</dbReference>
<dbReference type="GO" id="GO:0005524">
    <property type="term" value="F:ATP binding"/>
    <property type="evidence" value="ECO:0007669"/>
    <property type="project" value="UniProtKB-KW"/>
</dbReference>
<feature type="transmembrane region" description="Helical" evidence="10">
    <location>
        <begin position="27"/>
        <end position="48"/>
    </location>
</feature>
<feature type="transmembrane region" description="Helical" evidence="10">
    <location>
        <begin position="988"/>
        <end position="1014"/>
    </location>
</feature>
<evidence type="ECO:0008006" key="15">
    <source>
        <dbReference type="Google" id="ProtNLM"/>
    </source>
</evidence>
<evidence type="ECO:0000256" key="4">
    <source>
        <dbReference type="ARBA" id="ARBA00022692"/>
    </source>
</evidence>
<keyword evidence="4 10" id="KW-0812">Transmembrane</keyword>
<sequence length="1445" mass="160415">MGAAGNDETFGPQYGSWFDFTLRFEQSALGILPTGLLVAAAPLFFYVYKRGPAYARAGTTLWIKLAATLLLFALEVASLVLYRKTPSIRPDIALAAASMSCVASFTIVFLVVVEHRFTLRPTSLLSLYILMSLLLDVVKSRSYFLRHWMSALGGLSAAAAAAKAILIAVQEIPKTALLIDENLRHTTSKEATSGFWSRSVFAWLNSIFLVGFRQTLCLEDLEPLDPPLSAGPLLNRFIPKWDKVRSNSLRGSLAFACFATLWWPFCAVIIPRLLYSGLTFAQPFLLQRILDCVTTENPPAYERIGLIVASGLVFGARGLARAAYMHANYRCATAVRAVLVASMADKQLRLTRTEAKKSAIATLMTADVEGIEESLPELHDLWSYFLDINFGLFLLYKFIGLAALTVFAPFVFSAIYGILVGNWSGRALAAWNASIESRVSKMSNILSQQIPIRMMGLGPVVSKYAQNLRRIEMECSRRYRICTTTTMTGALSIEAFTPVIILAAALFWTRFENGFTAQVAFPTLSLITIVQMPLFYLIDTWASIPRLWVCMKRIQEYLQLPEWSDKRQHYNGEALPSVEHCWIDSNQRNNKETVEEAVIELKDAWIGPAGHPQAILQGINLRILRSKVIALIGPISCGKSTFLQNLIGEGTISHGAVIVAKSKWAFCDQSPYLVNATIRENVIGPNAYDQKWYQAVVEACQLLDDFGQLAAGDETVVGSDGMNLSVGQRHRVALARAAYTQADIMVVDDIFGSQDQVTARAMIKKLLGPDGLLRQLKTTVVFASHLGIAVDVADELLQIDHTSILHHKELDDSAMKVRLVESMGLTKQVSEEFKTTESASASRQESKQEARAEAKSEVEATEDLSRARGEFSLYRFYFGSFAKLRFLLWIASMLVVVFCDNFPNGYVRIWVDHGSKNNLYLIGFALIAFTRVATGLWSQRLFYLRILPESGERLHQLLLDASMNATFQFLCTVDSGSLLNRFSQDMSLVVQILPIAMYRFVFMLYSSVISVGFVMSGSSYATIALPIIVAAVYFVQNFYLRTSRQLRHLDLESKAPLFIRFKETANGIQHIRAFGWLSSQLEKNLALLDASQRAYYHMLCVQRWLNLVLDLMVTAVGVFIVSVALYVRSSSSPAATGLAYLTLIDFGGTLTIAVKRWTEMEIALGSIARSKSFVEVTPHEKDQLDFSVPKDWPKHGRIEFRNVTAGYNTDSVLTDVSFTALSGDKVTISGRSGSGKSSLFVTLLNFLEYSGSIYIDGINISQVSRQALRERITTITQTPVILDGSIRHNLIPFIGTNLLESIIESTLRQLGLWDVIQSKGGLDRDSQDAGLSVAQQQLLCIARALLHHVQTGSKIVLLDEATASLSMASTLEVQRVLVDAFQGCTVLSIAHWDSPIQKPDLKLEIVNGKLVSALRADVESDDEREAERRIDCRRLKEDAERGDSG</sequence>
<feature type="transmembrane region" description="Helical" evidence="10">
    <location>
        <begin position="60"/>
        <end position="80"/>
    </location>
</feature>
<feature type="transmembrane region" description="Helical" evidence="10">
    <location>
        <begin position="1133"/>
        <end position="1154"/>
    </location>
</feature>
<feature type="transmembrane region" description="Helical" evidence="10">
    <location>
        <begin position="253"/>
        <end position="275"/>
    </location>
</feature>
<feature type="transmembrane region" description="Helical" evidence="10">
    <location>
        <begin position="515"/>
        <end position="538"/>
    </location>
</feature>